<name>A0ABR1LB49_9PEZI</name>
<evidence type="ECO:0008006" key="5">
    <source>
        <dbReference type="Google" id="ProtNLM"/>
    </source>
</evidence>
<evidence type="ECO:0000313" key="3">
    <source>
        <dbReference type="EMBL" id="KAK7532469.1"/>
    </source>
</evidence>
<keyword evidence="4" id="KW-1185">Reference proteome</keyword>
<keyword evidence="1" id="KW-0812">Transmembrane</keyword>
<dbReference type="GeneID" id="92026604"/>
<dbReference type="EMBL" id="JBBPEH010000011">
    <property type="protein sequence ID" value="KAK7532469.1"/>
    <property type="molecule type" value="Genomic_DNA"/>
</dbReference>
<dbReference type="Proteomes" id="UP001360953">
    <property type="component" value="Unassembled WGS sequence"/>
</dbReference>
<keyword evidence="1" id="KW-1133">Transmembrane helix</keyword>
<comment type="caution">
    <text evidence="3">The sequence shown here is derived from an EMBL/GenBank/DDBJ whole genome shotgun (WGS) entry which is preliminary data.</text>
</comment>
<feature type="signal peptide" evidence="2">
    <location>
        <begin position="1"/>
        <end position="16"/>
    </location>
</feature>
<evidence type="ECO:0000256" key="2">
    <source>
        <dbReference type="SAM" id="SignalP"/>
    </source>
</evidence>
<organism evidence="3 4">
    <name type="scientific">Phyllosticta citribraziliensis</name>
    <dbReference type="NCBI Taxonomy" id="989973"/>
    <lineage>
        <taxon>Eukaryota</taxon>
        <taxon>Fungi</taxon>
        <taxon>Dikarya</taxon>
        <taxon>Ascomycota</taxon>
        <taxon>Pezizomycotina</taxon>
        <taxon>Dothideomycetes</taxon>
        <taxon>Dothideomycetes incertae sedis</taxon>
        <taxon>Botryosphaeriales</taxon>
        <taxon>Phyllostictaceae</taxon>
        <taxon>Phyllosticta</taxon>
    </lineage>
</organism>
<accession>A0ABR1LB49</accession>
<feature type="transmembrane region" description="Helical" evidence="1">
    <location>
        <begin position="55"/>
        <end position="75"/>
    </location>
</feature>
<gene>
    <name evidence="3" type="ORF">J3D65DRAFT_107566</name>
</gene>
<reference evidence="3 4" key="1">
    <citation type="submission" date="2024-04" db="EMBL/GenBank/DDBJ databases">
        <title>Phyllosticta paracitricarpa is synonymous to the EU quarantine fungus P. citricarpa based on phylogenomic analyses.</title>
        <authorList>
            <consortium name="Lawrence Berkeley National Laboratory"/>
            <person name="Van ingen-buijs V.A."/>
            <person name="Van westerhoven A.C."/>
            <person name="Haridas S."/>
            <person name="Skiadas P."/>
            <person name="Martin F."/>
            <person name="Groenewald J.Z."/>
            <person name="Crous P.W."/>
            <person name="Seidl M.F."/>
        </authorList>
    </citation>
    <scope>NUCLEOTIDE SEQUENCE [LARGE SCALE GENOMIC DNA]</scope>
    <source>
        <strain evidence="3 4">CPC 17464</strain>
    </source>
</reference>
<proteinExistence type="predicted"/>
<evidence type="ECO:0000313" key="4">
    <source>
        <dbReference type="Proteomes" id="UP001360953"/>
    </source>
</evidence>
<keyword evidence="1" id="KW-0472">Membrane</keyword>
<keyword evidence="2" id="KW-0732">Signal</keyword>
<sequence>MMVLSLLLFSISQSVSQTGPSYCSFMVWLKQAAVRPLHYTTNLSFLPFFPRFPPFPPTFSFSLILFILSLTLSLFRFDTMMAGWVDGWSRSSAAQRWNGLDGRADGCFVVDVVVTDGGGRLTGEVSTHTYKKGETG</sequence>
<feature type="chain" id="PRO_5046380888" description="Secreted protein" evidence="2">
    <location>
        <begin position="17"/>
        <end position="136"/>
    </location>
</feature>
<evidence type="ECO:0000256" key="1">
    <source>
        <dbReference type="SAM" id="Phobius"/>
    </source>
</evidence>
<dbReference type="RefSeq" id="XP_066652137.1">
    <property type="nucleotide sequence ID" value="XM_066793698.1"/>
</dbReference>
<protein>
    <recommendedName>
        <fullName evidence="5">Secreted protein</fullName>
    </recommendedName>
</protein>